<protein>
    <recommendedName>
        <fullName evidence="3">PIN like domain-containing protein</fullName>
    </recommendedName>
</protein>
<sequence length="472" mass="55890">MKLYIDWNVLNGIKNGRFEELEKIIRQSEKFIIIYSTSHISDIASSYSDDKVNTEIQSDLEFLSEITQDLCIFNNGKDIVIQHNEPFHLFENEIDSKNLMNDFSFDKIFSSISNNDKDTELIDPIKTSLKSFPLDNIFKDAFENPQSADFMNVMFPGLKENPTMEGFFDSMGKMLENINEKEGYKDLKNPFKNLNINQGKLNDPNNNPFEVLKETYIKLGVESPLEKDYMDEKHAPKWFNDLSSAYINLDMHGFYSDKVKVTDKEKNTFKNTTQDAFHTAFASSCDIYITNDKKNYQKAKAVYQKKDIFTHVLKPEEFIKFYHENIEKKDFTTSWNKFTDALRLGNFYDVTGNPNNFYHVHFSNFYYFGYFNRIYIFNSDTDKNSYTLMFGKELPTNCLGVFYKEIKEMVKIIVDYLGTDNNDRGYFDESEIDENNHWCGRVWDFKESRYRLVQDKRYFQFYYHFSIAEKDQ</sequence>
<evidence type="ECO:0000313" key="2">
    <source>
        <dbReference type="Proteomes" id="UP000830552"/>
    </source>
</evidence>
<dbReference type="RefSeq" id="WP_248388450.1">
    <property type="nucleotide sequence ID" value="NZ_CP096203.1"/>
</dbReference>
<reference evidence="1" key="1">
    <citation type="submission" date="2022-04" db="EMBL/GenBank/DDBJ databases">
        <title>Evolutionary, genomic, and biogeographic characterization of Chryseobacterium nepalense represented by a plastic-degrading bacterium AC3.</title>
        <authorList>
            <person name="Yin Z."/>
            <person name="Liu X."/>
            <person name="Wang D."/>
            <person name="Xie Z."/>
        </authorList>
    </citation>
    <scope>NUCLEOTIDE SEQUENCE</scope>
    <source>
        <strain evidence="1">AC3</strain>
    </source>
</reference>
<gene>
    <name evidence="1" type="ORF">M0D58_08845</name>
</gene>
<name>A0ABY4K0U0_9FLAO</name>
<organism evidence="1 2">
    <name type="scientific">Chryseobacterium nepalense</name>
    <dbReference type="NCBI Taxonomy" id="1854498"/>
    <lineage>
        <taxon>Bacteria</taxon>
        <taxon>Pseudomonadati</taxon>
        <taxon>Bacteroidota</taxon>
        <taxon>Flavobacteriia</taxon>
        <taxon>Flavobacteriales</taxon>
        <taxon>Weeksellaceae</taxon>
        <taxon>Chryseobacterium group</taxon>
        <taxon>Chryseobacterium</taxon>
    </lineage>
</organism>
<accession>A0ABY4K0U0</accession>
<dbReference type="EMBL" id="CP096203">
    <property type="protein sequence ID" value="UPQ74159.1"/>
    <property type="molecule type" value="Genomic_DNA"/>
</dbReference>
<keyword evidence="2" id="KW-1185">Reference proteome</keyword>
<proteinExistence type="predicted"/>
<evidence type="ECO:0000313" key="1">
    <source>
        <dbReference type="EMBL" id="UPQ74159.1"/>
    </source>
</evidence>
<evidence type="ECO:0008006" key="3">
    <source>
        <dbReference type="Google" id="ProtNLM"/>
    </source>
</evidence>
<dbReference type="Proteomes" id="UP000830552">
    <property type="component" value="Chromosome"/>
</dbReference>